<keyword evidence="2" id="KW-1185">Reference proteome</keyword>
<sequence>MATFNVNIPRFYCLLRKEFLYDGAAHLNEFVAVCAFGAASIQGRALGFHVLTENGAVIWRLPLHALCHKPEAPVMPLDWLQFWDCFSYEMEATTFDRLREARVRVQLRDRSWAGGQYMFTLDWRGNEDSEEAGDGGHKCAHVVALDNGNFAAQPNNRMQWFCPAFVTPFEEKPDYVTNTRVWKVERETETTQGYFYDSKENAGEASQVALYAKGLRTGG</sequence>
<dbReference type="RefSeq" id="WP_194453514.1">
    <property type="nucleotide sequence ID" value="NZ_CP063849.1"/>
</dbReference>
<protein>
    <submittedName>
        <fullName evidence="1">Uncharacterized protein</fullName>
    </submittedName>
</protein>
<dbReference type="Proteomes" id="UP000593892">
    <property type="component" value="Chromosome"/>
</dbReference>
<dbReference type="AlphaFoldDB" id="A0A7S7NY20"/>
<gene>
    <name evidence="1" type="ORF">IRI77_18535</name>
</gene>
<evidence type="ECO:0000313" key="1">
    <source>
        <dbReference type="EMBL" id="QOY91860.1"/>
    </source>
</evidence>
<organism evidence="1 2">
    <name type="scientific">Paludibaculum fermentans</name>
    <dbReference type="NCBI Taxonomy" id="1473598"/>
    <lineage>
        <taxon>Bacteria</taxon>
        <taxon>Pseudomonadati</taxon>
        <taxon>Acidobacteriota</taxon>
        <taxon>Terriglobia</taxon>
        <taxon>Bryobacterales</taxon>
        <taxon>Bryobacteraceae</taxon>
        <taxon>Paludibaculum</taxon>
    </lineage>
</organism>
<dbReference type="KEGG" id="pfer:IRI77_18535"/>
<reference evidence="1 2" key="1">
    <citation type="submission" date="2020-10" db="EMBL/GenBank/DDBJ databases">
        <title>Complete genome sequence of Paludibaculum fermentans P105T, a facultatively anaerobic acidobacterium capable of dissimilatory Fe(III) reduction.</title>
        <authorList>
            <person name="Dedysh S.N."/>
            <person name="Beletsky A.V."/>
            <person name="Kulichevskaya I.S."/>
            <person name="Mardanov A.V."/>
            <person name="Ravin N.V."/>
        </authorList>
    </citation>
    <scope>NUCLEOTIDE SEQUENCE [LARGE SCALE GENOMIC DNA]</scope>
    <source>
        <strain evidence="1 2">P105</strain>
    </source>
</reference>
<accession>A0A7S7NY20</accession>
<evidence type="ECO:0000313" key="2">
    <source>
        <dbReference type="Proteomes" id="UP000593892"/>
    </source>
</evidence>
<name>A0A7S7NY20_PALFE</name>
<proteinExistence type="predicted"/>
<dbReference type="EMBL" id="CP063849">
    <property type="protein sequence ID" value="QOY91860.1"/>
    <property type="molecule type" value="Genomic_DNA"/>
</dbReference>